<dbReference type="Proteomes" id="UP000621386">
    <property type="component" value="Unassembled WGS sequence"/>
</dbReference>
<accession>A0ABS1P5B5</accession>
<protein>
    <submittedName>
        <fullName evidence="1">Uncharacterized protein</fullName>
    </submittedName>
</protein>
<keyword evidence="2" id="KW-1185">Reference proteome</keyword>
<name>A0ABS1P5B5_9ACTN</name>
<gene>
    <name evidence="1" type="ORF">JK361_22620</name>
</gene>
<evidence type="ECO:0000313" key="1">
    <source>
        <dbReference type="EMBL" id="MBL1107364.1"/>
    </source>
</evidence>
<dbReference type="RefSeq" id="WP_201821133.1">
    <property type="nucleotide sequence ID" value="NZ_JAERRH010000008.1"/>
</dbReference>
<evidence type="ECO:0000313" key="2">
    <source>
        <dbReference type="Proteomes" id="UP000621386"/>
    </source>
</evidence>
<comment type="caution">
    <text evidence="1">The sequence shown here is derived from an EMBL/GenBank/DDBJ whole genome shotgun (WGS) entry which is preliminary data.</text>
</comment>
<organism evidence="1 2">
    <name type="scientific">Streptomyces musisoli</name>
    <dbReference type="NCBI Taxonomy" id="2802280"/>
    <lineage>
        <taxon>Bacteria</taxon>
        <taxon>Bacillati</taxon>
        <taxon>Actinomycetota</taxon>
        <taxon>Actinomycetes</taxon>
        <taxon>Kitasatosporales</taxon>
        <taxon>Streptomycetaceae</taxon>
        <taxon>Streptomyces</taxon>
    </lineage>
</organism>
<reference evidence="1 2" key="1">
    <citation type="submission" date="2021-01" db="EMBL/GenBank/DDBJ databases">
        <title>WGS of actinomycetes isolated from Thailand.</title>
        <authorList>
            <person name="Thawai C."/>
        </authorList>
    </citation>
    <scope>NUCLEOTIDE SEQUENCE [LARGE SCALE GENOMIC DNA]</scope>
    <source>
        <strain evidence="1 2">CH5-8</strain>
    </source>
</reference>
<sequence>MSDSIDPHELRARLHRIAAGRLRVAAAQQDMVAALVMTTKAMRDFASTFNAGIARDVAEHPDLAELNVQMDAFYDAA</sequence>
<dbReference type="EMBL" id="JAERRH010000008">
    <property type="protein sequence ID" value="MBL1107364.1"/>
    <property type="molecule type" value="Genomic_DNA"/>
</dbReference>
<proteinExistence type="predicted"/>